<dbReference type="Proteomes" id="UP001595693">
    <property type="component" value="Unassembled WGS sequence"/>
</dbReference>
<evidence type="ECO:0000313" key="3">
    <source>
        <dbReference type="Proteomes" id="UP001595693"/>
    </source>
</evidence>
<dbReference type="EMBL" id="JBHSAJ010000046">
    <property type="protein sequence ID" value="MFC3935973.1"/>
    <property type="molecule type" value="Genomic_DNA"/>
</dbReference>
<reference evidence="3" key="1">
    <citation type="journal article" date="2019" name="Int. J. Syst. Evol. Microbiol.">
        <title>The Global Catalogue of Microorganisms (GCM) 10K type strain sequencing project: providing services to taxonomists for standard genome sequencing and annotation.</title>
        <authorList>
            <consortium name="The Broad Institute Genomics Platform"/>
            <consortium name="The Broad Institute Genome Sequencing Center for Infectious Disease"/>
            <person name="Wu L."/>
            <person name="Ma J."/>
        </authorList>
    </citation>
    <scope>NUCLEOTIDE SEQUENCE [LARGE SCALE GENOMIC DNA]</scope>
    <source>
        <strain evidence="3">CCUG 2113</strain>
    </source>
</reference>
<gene>
    <name evidence="2" type="ORF">ACFOW3_15275</name>
</gene>
<sequence>MPDKPARPSFDKRVGWRPGFGRLSPNEQEGKNYKNNSYQRLLNKR</sequence>
<feature type="region of interest" description="Disordered" evidence="1">
    <location>
        <begin position="1"/>
        <end position="45"/>
    </location>
</feature>
<feature type="compositionally biased region" description="Basic and acidic residues" evidence="1">
    <location>
        <begin position="1"/>
        <end position="14"/>
    </location>
</feature>
<name>A0ABV8DBP0_9BURK</name>
<protein>
    <submittedName>
        <fullName evidence="2">Uncharacterized protein</fullName>
    </submittedName>
</protein>
<comment type="caution">
    <text evidence="2">The sequence shown here is derived from an EMBL/GenBank/DDBJ whole genome shotgun (WGS) entry which is preliminary data.</text>
</comment>
<organism evidence="2 3">
    <name type="scientific">Acidovorax facilis</name>
    <dbReference type="NCBI Taxonomy" id="12917"/>
    <lineage>
        <taxon>Bacteria</taxon>
        <taxon>Pseudomonadati</taxon>
        <taxon>Pseudomonadota</taxon>
        <taxon>Betaproteobacteria</taxon>
        <taxon>Burkholderiales</taxon>
        <taxon>Comamonadaceae</taxon>
        <taxon>Acidovorax</taxon>
    </lineage>
</organism>
<proteinExistence type="predicted"/>
<feature type="compositionally biased region" description="Polar residues" evidence="1">
    <location>
        <begin position="33"/>
        <end position="45"/>
    </location>
</feature>
<evidence type="ECO:0000256" key="1">
    <source>
        <dbReference type="SAM" id="MobiDB-lite"/>
    </source>
</evidence>
<keyword evidence="3" id="KW-1185">Reference proteome</keyword>
<evidence type="ECO:0000313" key="2">
    <source>
        <dbReference type="EMBL" id="MFC3935973.1"/>
    </source>
</evidence>
<accession>A0ABV8DBP0</accession>